<comment type="caution">
    <text evidence="8">The sequence shown here is derived from an EMBL/GenBank/DDBJ whole genome shotgun (WGS) entry which is preliminary data.</text>
</comment>
<dbReference type="InterPro" id="IPR007219">
    <property type="entry name" value="XnlR_reg_dom"/>
</dbReference>
<feature type="region of interest" description="Disordered" evidence="6">
    <location>
        <begin position="15"/>
        <end position="213"/>
    </location>
</feature>
<feature type="domain" description="Zn(2)-C6 fungal-type" evidence="7">
    <location>
        <begin position="341"/>
        <end position="371"/>
    </location>
</feature>
<dbReference type="PANTHER" id="PTHR47338">
    <property type="entry name" value="ZN(II)2CYS6 TRANSCRIPTION FACTOR (EUROFUNG)-RELATED"/>
    <property type="match status" value="1"/>
</dbReference>
<dbReference type="GO" id="GO:0008270">
    <property type="term" value="F:zinc ion binding"/>
    <property type="evidence" value="ECO:0007669"/>
    <property type="project" value="InterPro"/>
</dbReference>
<gene>
    <name evidence="8" type="ORF">B0H63DRAFT_242315</name>
</gene>
<dbReference type="Pfam" id="PF04082">
    <property type="entry name" value="Fungal_trans"/>
    <property type="match status" value="1"/>
</dbReference>
<feature type="compositionally biased region" description="Polar residues" evidence="6">
    <location>
        <begin position="25"/>
        <end position="34"/>
    </location>
</feature>
<reference evidence="8" key="1">
    <citation type="journal article" date="2023" name="Mol. Phylogenet. Evol.">
        <title>Genome-scale phylogeny and comparative genomics of the fungal order Sordariales.</title>
        <authorList>
            <person name="Hensen N."/>
            <person name="Bonometti L."/>
            <person name="Westerberg I."/>
            <person name="Brannstrom I.O."/>
            <person name="Guillou S."/>
            <person name="Cros-Aarteil S."/>
            <person name="Calhoun S."/>
            <person name="Haridas S."/>
            <person name="Kuo A."/>
            <person name="Mondo S."/>
            <person name="Pangilinan J."/>
            <person name="Riley R."/>
            <person name="LaButti K."/>
            <person name="Andreopoulos B."/>
            <person name="Lipzen A."/>
            <person name="Chen C."/>
            <person name="Yan M."/>
            <person name="Daum C."/>
            <person name="Ng V."/>
            <person name="Clum A."/>
            <person name="Steindorff A."/>
            <person name="Ohm R.A."/>
            <person name="Martin F."/>
            <person name="Silar P."/>
            <person name="Natvig D.O."/>
            <person name="Lalanne C."/>
            <person name="Gautier V."/>
            <person name="Ament-Velasquez S.L."/>
            <person name="Kruys A."/>
            <person name="Hutchinson M.I."/>
            <person name="Powell A.J."/>
            <person name="Barry K."/>
            <person name="Miller A.N."/>
            <person name="Grigoriev I.V."/>
            <person name="Debuchy R."/>
            <person name="Gladieux P."/>
            <person name="Hiltunen Thoren M."/>
            <person name="Johannesson H."/>
        </authorList>
    </citation>
    <scope>NUCLEOTIDE SEQUENCE</scope>
    <source>
        <strain evidence="8">CBS 232.78</strain>
    </source>
</reference>
<dbReference type="CDD" id="cd00067">
    <property type="entry name" value="GAL4"/>
    <property type="match status" value="1"/>
</dbReference>
<sequence length="980" mass="108557">MGISYYLDPRYRLAIPDTPPELLTPDSSSYSSTQFEERSWNIPTPLSPPMSNYDPAAKANDMLPGKGQDGTQARRDAVPDQNAARQQLPSLSSLFGPPSSQARSFHSPLLDRPGSYASVSPLDRPHGSPTVHDGRPFSSSSYFPPSSSVPSISQPRSARDPRFQDRQPFPSLSRAFPRPLSPHSGELDRKRSEIRPDLSGGNQWPPQHEREYSFGSREALSYIPAQDRFPAQLPVTGRDENPRVSYREHHTPQAHPHVLPTTPASIVTSESLPAKDGLGPKIWTGTHFLPRFVRSAEVPGEGMCYFYDDGSHCKTVIDGEAVNMLWGVTKAGKPRKRLAIACITCREKKIKCDPDYPRCVQCEKFGRVCKFKNAPRGGSNTSPSTPPAELDDSRRLGGFIRPLPDLHARPSSHSSGSVSPRTLHRPASPELSTSVPPKRLRVGYEHFTPVQPQSPAAPASDTARSTMSWHQPELPRLHEDVLRRAWKTDPYVSDPQSVNSTIASFFVHTDATALRFLPEKVFKSWVQNKAHTKSPEDLMLLYSILAASVALSGGSRSIAHEYMQVARYATERAALSLQMVQARILLSLYYLAVARPGDGNEMSSGAISAAICLQLNLELDRSQDGVLEVFPYGMTRAGYAECRRRTFWSCFIHERLNGLFPTRVSIINAEDIFIRLPVGTRSFEEQVGVAAPAFEPNKCSLEQHRLGVGIMGYLVQVVAIWGDVMTSIYRVSHRNTYHSFEFGDFHRHIASRLEDWKVSLPLLLLLSPTNLELAAREDQGALILMHVIFHLTQVKLHRHIHPRFLTTASRAEHAQIARDHARQLLTAMCAVAKDSNMGRSSMPPPFCSFAILEAIDVLSAEGALQELPELVDQLAVARSVLEILGTVWDTAKIHQMTLDHRLDGLASLRDRVPGPDTTGATTAGAPPISGLRLFANRCDGRGDMKLPAGACWQMTDAMEARFPREMDCIYTSLTPIPTNT</sequence>
<evidence type="ECO:0000259" key="7">
    <source>
        <dbReference type="PROSITE" id="PS50048"/>
    </source>
</evidence>
<dbReference type="GO" id="GO:0003677">
    <property type="term" value="F:DNA binding"/>
    <property type="evidence" value="ECO:0007669"/>
    <property type="project" value="InterPro"/>
</dbReference>
<keyword evidence="5" id="KW-0539">Nucleus</keyword>
<comment type="subcellular location">
    <subcellularLocation>
        <location evidence="1">Nucleus</location>
    </subcellularLocation>
</comment>
<dbReference type="Proteomes" id="UP001285441">
    <property type="component" value="Unassembled WGS sequence"/>
</dbReference>
<dbReference type="InterPro" id="IPR001138">
    <property type="entry name" value="Zn2Cys6_DnaBD"/>
</dbReference>
<organism evidence="8 9">
    <name type="scientific">Podospora didyma</name>
    <dbReference type="NCBI Taxonomy" id="330526"/>
    <lineage>
        <taxon>Eukaryota</taxon>
        <taxon>Fungi</taxon>
        <taxon>Dikarya</taxon>
        <taxon>Ascomycota</taxon>
        <taxon>Pezizomycotina</taxon>
        <taxon>Sordariomycetes</taxon>
        <taxon>Sordariomycetidae</taxon>
        <taxon>Sordariales</taxon>
        <taxon>Podosporaceae</taxon>
        <taxon>Podospora</taxon>
    </lineage>
</organism>
<name>A0AAE0KKQ7_9PEZI</name>
<dbReference type="AlphaFoldDB" id="A0AAE0KKQ7"/>
<reference evidence="8" key="2">
    <citation type="submission" date="2023-06" db="EMBL/GenBank/DDBJ databases">
        <authorList>
            <consortium name="Lawrence Berkeley National Laboratory"/>
            <person name="Haridas S."/>
            <person name="Hensen N."/>
            <person name="Bonometti L."/>
            <person name="Westerberg I."/>
            <person name="Brannstrom I.O."/>
            <person name="Guillou S."/>
            <person name="Cros-Aarteil S."/>
            <person name="Calhoun S."/>
            <person name="Kuo A."/>
            <person name="Mondo S."/>
            <person name="Pangilinan J."/>
            <person name="Riley R."/>
            <person name="LaButti K."/>
            <person name="Andreopoulos B."/>
            <person name="Lipzen A."/>
            <person name="Chen C."/>
            <person name="Yanf M."/>
            <person name="Daum C."/>
            <person name="Ng V."/>
            <person name="Clum A."/>
            <person name="Steindorff A."/>
            <person name="Ohm R."/>
            <person name="Martin F."/>
            <person name="Silar P."/>
            <person name="Natvig D."/>
            <person name="Lalanne C."/>
            <person name="Gautier V."/>
            <person name="Ament-velasquez S.L."/>
            <person name="Kruys A."/>
            <person name="Hutchinson M.I."/>
            <person name="Powell A.J."/>
            <person name="Barry K."/>
            <person name="Miller A.N."/>
            <person name="Grigoriev I.V."/>
            <person name="Debuchy R."/>
            <person name="Gladieux P."/>
            <person name="Thoren M.H."/>
            <person name="Johannesson H."/>
        </authorList>
    </citation>
    <scope>NUCLEOTIDE SEQUENCE</scope>
    <source>
        <strain evidence="8">CBS 232.78</strain>
    </source>
</reference>
<dbReference type="GO" id="GO:0006351">
    <property type="term" value="P:DNA-templated transcription"/>
    <property type="evidence" value="ECO:0007669"/>
    <property type="project" value="InterPro"/>
</dbReference>
<feature type="compositionally biased region" description="Low complexity" evidence="6">
    <location>
        <begin position="136"/>
        <end position="156"/>
    </location>
</feature>
<evidence type="ECO:0000256" key="5">
    <source>
        <dbReference type="ARBA" id="ARBA00023242"/>
    </source>
</evidence>
<feature type="compositionally biased region" description="Basic and acidic residues" evidence="6">
    <location>
        <begin position="185"/>
        <end position="196"/>
    </location>
</feature>
<evidence type="ECO:0000256" key="1">
    <source>
        <dbReference type="ARBA" id="ARBA00004123"/>
    </source>
</evidence>
<dbReference type="InterPro" id="IPR036864">
    <property type="entry name" value="Zn2-C6_fun-type_DNA-bd_sf"/>
</dbReference>
<keyword evidence="9" id="KW-1185">Reference proteome</keyword>
<proteinExistence type="predicted"/>
<feature type="region of interest" description="Disordered" evidence="6">
    <location>
        <begin position="373"/>
        <end position="469"/>
    </location>
</feature>
<dbReference type="PROSITE" id="PS50048">
    <property type="entry name" value="ZN2_CY6_FUNGAL_2"/>
    <property type="match status" value="1"/>
</dbReference>
<feature type="compositionally biased region" description="Low complexity" evidence="6">
    <location>
        <begin position="451"/>
        <end position="460"/>
    </location>
</feature>
<keyword evidence="2" id="KW-0479">Metal-binding</keyword>
<dbReference type="SUPFAM" id="SSF57701">
    <property type="entry name" value="Zn2/Cys6 DNA-binding domain"/>
    <property type="match status" value="1"/>
</dbReference>
<keyword evidence="3" id="KW-0805">Transcription regulation</keyword>
<dbReference type="PROSITE" id="PS00463">
    <property type="entry name" value="ZN2_CY6_FUNGAL_1"/>
    <property type="match status" value="1"/>
</dbReference>
<feature type="compositionally biased region" description="Low complexity" evidence="6">
    <location>
        <begin position="86"/>
        <end position="101"/>
    </location>
</feature>
<dbReference type="GO" id="GO:0005634">
    <property type="term" value="C:nucleus"/>
    <property type="evidence" value="ECO:0007669"/>
    <property type="project" value="UniProtKB-SubCell"/>
</dbReference>
<keyword evidence="4" id="KW-0804">Transcription</keyword>
<dbReference type="CDD" id="cd12148">
    <property type="entry name" value="fungal_TF_MHR"/>
    <property type="match status" value="1"/>
</dbReference>
<dbReference type="InterPro" id="IPR050815">
    <property type="entry name" value="TF_fung"/>
</dbReference>
<evidence type="ECO:0000313" key="9">
    <source>
        <dbReference type="Proteomes" id="UP001285441"/>
    </source>
</evidence>
<accession>A0AAE0KKQ7</accession>
<protein>
    <recommendedName>
        <fullName evidence="7">Zn(2)-C6 fungal-type domain-containing protein</fullName>
    </recommendedName>
</protein>
<dbReference type="Gene3D" id="4.10.240.10">
    <property type="entry name" value="Zn(2)-C6 fungal-type DNA-binding domain"/>
    <property type="match status" value="1"/>
</dbReference>
<evidence type="ECO:0000256" key="2">
    <source>
        <dbReference type="ARBA" id="ARBA00022723"/>
    </source>
</evidence>
<dbReference type="GO" id="GO:0000981">
    <property type="term" value="F:DNA-binding transcription factor activity, RNA polymerase II-specific"/>
    <property type="evidence" value="ECO:0007669"/>
    <property type="project" value="InterPro"/>
</dbReference>
<evidence type="ECO:0000256" key="6">
    <source>
        <dbReference type="SAM" id="MobiDB-lite"/>
    </source>
</evidence>
<dbReference type="EMBL" id="JAULSW010000006">
    <property type="protein sequence ID" value="KAK3378258.1"/>
    <property type="molecule type" value="Genomic_DNA"/>
</dbReference>
<dbReference type="SMART" id="SM00066">
    <property type="entry name" value="GAL4"/>
    <property type="match status" value="1"/>
</dbReference>
<dbReference type="PANTHER" id="PTHR47338:SF11">
    <property type="entry name" value="ZN(II)2CYS6 TRANSCRIPTION FACTOR (EUROFUNG)"/>
    <property type="match status" value="1"/>
</dbReference>
<dbReference type="Pfam" id="PF00172">
    <property type="entry name" value="Zn_clus"/>
    <property type="match status" value="1"/>
</dbReference>
<evidence type="ECO:0000256" key="3">
    <source>
        <dbReference type="ARBA" id="ARBA00023015"/>
    </source>
</evidence>
<evidence type="ECO:0000256" key="4">
    <source>
        <dbReference type="ARBA" id="ARBA00023163"/>
    </source>
</evidence>
<evidence type="ECO:0000313" key="8">
    <source>
        <dbReference type="EMBL" id="KAK3378258.1"/>
    </source>
</evidence>